<name>A0A7W6MPP1_9HYPH</name>
<evidence type="ECO:0000313" key="10">
    <source>
        <dbReference type="Proteomes" id="UP000588647"/>
    </source>
</evidence>
<dbReference type="InterPro" id="IPR045155">
    <property type="entry name" value="Beta-lactam_cat"/>
</dbReference>
<dbReference type="GO" id="GO:0008800">
    <property type="term" value="F:beta-lactamase activity"/>
    <property type="evidence" value="ECO:0007669"/>
    <property type="project" value="UniProtKB-UniRule"/>
</dbReference>
<dbReference type="InterPro" id="IPR012338">
    <property type="entry name" value="Beta-lactam/transpept-like"/>
</dbReference>
<comment type="caution">
    <text evidence="9">The sequence shown here is derived from an EMBL/GenBank/DDBJ whole genome shotgun (WGS) entry which is preliminary data.</text>
</comment>
<dbReference type="Proteomes" id="UP000588647">
    <property type="component" value="Unassembled WGS sequence"/>
</dbReference>
<keyword evidence="7" id="KW-0732">Signal</keyword>
<organism evidence="9 10">
    <name type="scientific">Aurantimonas endophytica</name>
    <dbReference type="NCBI Taxonomy" id="1522175"/>
    <lineage>
        <taxon>Bacteria</taxon>
        <taxon>Pseudomonadati</taxon>
        <taxon>Pseudomonadota</taxon>
        <taxon>Alphaproteobacteria</taxon>
        <taxon>Hyphomicrobiales</taxon>
        <taxon>Aurantimonadaceae</taxon>
        <taxon>Aurantimonas</taxon>
    </lineage>
</organism>
<gene>
    <name evidence="9" type="ORF">GGR03_002213</name>
</gene>
<dbReference type="RefSeq" id="WP_252920196.1">
    <property type="nucleotide sequence ID" value="NZ_JAAAMM010000002.1"/>
</dbReference>
<dbReference type="Gene3D" id="3.40.710.10">
    <property type="entry name" value="DD-peptidase/beta-lactamase superfamily"/>
    <property type="match status" value="1"/>
</dbReference>
<evidence type="ECO:0000313" key="9">
    <source>
        <dbReference type="EMBL" id="MBB4003138.1"/>
    </source>
</evidence>
<dbReference type="Pfam" id="PF13354">
    <property type="entry name" value="Beta-lactamase2"/>
    <property type="match status" value="1"/>
</dbReference>
<accession>A0A7W6MPP1</accession>
<dbReference type="EC" id="3.5.2.6" evidence="3 6"/>
<dbReference type="AlphaFoldDB" id="A0A7W6MPP1"/>
<dbReference type="PROSITE" id="PS51318">
    <property type="entry name" value="TAT"/>
    <property type="match status" value="1"/>
</dbReference>
<comment type="catalytic activity">
    <reaction evidence="1 6">
        <text>a beta-lactam + H2O = a substituted beta-amino acid</text>
        <dbReference type="Rhea" id="RHEA:20401"/>
        <dbReference type="ChEBI" id="CHEBI:15377"/>
        <dbReference type="ChEBI" id="CHEBI:35627"/>
        <dbReference type="ChEBI" id="CHEBI:140347"/>
        <dbReference type="EC" id="3.5.2.6"/>
    </reaction>
</comment>
<dbReference type="EMBL" id="JACIEM010000002">
    <property type="protein sequence ID" value="MBB4003138.1"/>
    <property type="molecule type" value="Genomic_DNA"/>
</dbReference>
<dbReference type="PANTHER" id="PTHR35333">
    <property type="entry name" value="BETA-LACTAMASE"/>
    <property type="match status" value="1"/>
</dbReference>
<dbReference type="PROSITE" id="PS00146">
    <property type="entry name" value="BETA_LACTAMASE_A"/>
    <property type="match status" value="1"/>
</dbReference>
<dbReference type="PANTHER" id="PTHR35333:SF3">
    <property type="entry name" value="BETA-LACTAMASE-TYPE TRANSPEPTIDASE FOLD CONTAINING PROTEIN"/>
    <property type="match status" value="1"/>
</dbReference>
<evidence type="ECO:0000256" key="6">
    <source>
        <dbReference type="RuleBase" id="RU361140"/>
    </source>
</evidence>
<dbReference type="InterPro" id="IPR006311">
    <property type="entry name" value="TAT_signal"/>
</dbReference>
<evidence type="ECO:0000256" key="7">
    <source>
        <dbReference type="SAM" id="SignalP"/>
    </source>
</evidence>
<dbReference type="InterPro" id="IPR000871">
    <property type="entry name" value="Beta-lactam_class-A"/>
</dbReference>
<evidence type="ECO:0000256" key="2">
    <source>
        <dbReference type="ARBA" id="ARBA00009009"/>
    </source>
</evidence>
<dbReference type="GO" id="GO:0046677">
    <property type="term" value="P:response to antibiotic"/>
    <property type="evidence" value="ECO:0007669"/>
    <property type="project" value="UniProtKB-UniRule"/>
</dbReference>
<comment type="similarity">
    <text evidence="2 6">Belongs to the class-A beta-lactamase family.</text>
</comment>
<dbReference type="InterPro" id="IPR023650">
    <property type="entry name" value="Beta-lactam_class-A_AS"/>
</dbReference>
<proteinExistence type="inferred from homology"/>
<dbReference type="PRINTS" id="PR00118">
    <property type="entry name" value="BLACTAMASEA"/>
</dbReference>
<dbReference type="GO" id="GO:0030655">
    <property type="term" value="P:beta-lactam antibiotic catabolic process"/>
    <property type="evidence" value="ECO:0007669"/>
    <property type="project" value="InterPro"/>
</dbReference>
<reference evidence="9 10" key="1">
    <citation type="submission" date="2020-08" db="EMBL/GenBank/DDBJ databases">
        <title>Genomic Encyclopedia of Type Strains, Phase IV (KMG-IV): sequencing the most valuable type-strain genomes for metagenomic binning, comparative biology and taxonomic classification.</title>
        <authorList>
            <person name="Goeker M."/>
        </authorList>
    </citation>
    <scope>NUCLEOTIDE SEQUENCE [LARGE SCALE GENOMIC DNA]</scope>
    <source>
        <strain evidence="9 10">DSM 103570</strain>
    </source>
</reference>
<keyword evidence="4 6" id="KW-0378">Hydrolase</keyword>
<evidence type="ECO:0000256" key="3">
    <source>
        <dbReference type="ARBA" id="ARBA00012865"/>
    </source>
</evidence>
<sequence>MKHTLTRRSFSMMLGTALAGGLTLGGTARAFSQTGEDAFARRLAEIEDGLTARLGVAVLDTETGRRWTRRGNERFPMCSTFKAIASGAVLARVDAGEEDLGRRIVFAKSDLVPYSPGTETRVGGEGMTLAELCEAAVTLSDNTAANLILESLGGPSAITAFARSLGDAETRLDRIEPELNEATPGDPRDTTTPDAMVTSLAALTLGGSLSAASTRQFTDWMLANKTGDTRLRAGVPRDWRVGDKTGTGAYGTANDIAILYPPNRKPMIVSVYITETEATIDDRNAAIAAVGQAVAEALGA</sequence>
<keyword evidence="10" id="KW-1185">Reference proteome</keyword>
<evidence type="ECO:0000259" key="8">
    <source>
        <dbReference type="Pfam" id="PF13354"/>
    </source>
</evidence>
<keyword evidence="5 6" id="KW-0046">Antibiotic resistance</keyword>
<protein>
    <recommendedName>
        <fullName evidence="3 6">Beta-lactamase</fullName>
        <ecNumber evidence="3 6">3.5.2.6</ecNumber>
    </recommendedName>
</protein>
<evidence type="ECO:0000256" key="1">
    <source>
        <dbReference type="ARBA" id="ARBA00001526"/>
    </source>
</evidence>
<feature type="signal peptide" evidence="7">
    <location>
        <begin position="1"/>
        <end position="19"/>
    </location>
</feature>
<feature type="chain" id="PRO_5030659470" description="Beta-lactamase" evidence="7">
    <location>
        <begin position="20"/>
        <end position="300"/>
    </location>
</feature>
<evidence type="ECO:0000256" key="5">
    <source>
        <dbReference type="ARBA" id="ARBA00023251"/>
    </source>
</evidence>
<feature type="domain" description="Beta-lactamase class A catalytic" evidence="8">
    <location>
        <begin position="55"/>
        <end position="272"/>
    </location>
</feature>
<dbReference type="NCBIfam" id="NF033103">
    <property type="entry name" value="bla_class_A"/>
    <property type="match status" value="1"/>
</dbReference>
<dbReference type="SUPFAM" id="SSF56601">
    <property type="entry name" value="beta-lactamase/transpeptidase-like"/>
    <property type="match status" value="1"/>
</dbReference>
<evidence type="ECO:0000256" key="4">
    <source>
        <dbReference type="ARBA" id="ARBA00022801"/>
    </source>
</evidence>